<evidence type="ECO:0000256" key="10">
    <source>
        <dbReference type="ARBA" id="ARBA00049359"/>
    </source>
</evidence>
<accession>A0A225NV81</accession>
<gene>
    <name evidence="13" type="ORF">ATO3_02975</name>
</gene>
<dbReference type="PRINTS" id="PR00682">
    <property type="entry name" value="IPNSYNTHASE"/>
</dbReference>
<keyword evidence="11" id="KW-0479">Metal-binding</keyword>
<dbReference type="EC" id="1.13.12.19" evidence="4"/>
<name>A0A225NV81_9RHOB</name>
<dbReference type="Pfam" id="PF03171">
    <property type="entry name" value="2OG-FeII_Oxy"/>
    <property type="match status" value="1"/>
</dbReference>
<comment type="similarity">
    <text evidence="11">Belongs to the iron/ascorbate-dependent oxidoreductase family.</text>
</comment>
<evidence type="ECO:0000256" key="7">
    <source>
        <dbReference type="ARBA" id="ARBA00031011"/>
    </source>
</evidence>
<comment type="pathway">
    <text evidence="2">Alkene biosynthesis; ethylene biosynthesis via 2-oxoglutarate.</text>
</comment>
<proteinExistence type="inferred from homology"/>
<evidence type="ECO:0000256" key="2">
    <source>
        <dbReference type="ARBA" id="ARBA00004767"/>
    </source>
</evidence>
<evidence type="ECO:0000256" key="1">
    <source>
        <dbReference type="ARBA" id="ARBA00001954"/>
    </source>
</evidence>
<dbReference type="GO" id="GO:0102276">
    <property type="term" value="F:2-oxoglutarate oxygenase/decarboxylase (ethylene-forming) activity"/>
    <property type="evidence" value="ECO:0007669"/>
    <property type="project" value="UniProtKB-EC"/>
</dbReference>
<comment type="caution">
    <text evidence="13">The sequence shown here is derived from an EMBL/GenBank/DDBJ whole genome shotgun (WGS) entry which is preliminary data.</text>
</comment>
<evidence type="ECO:0000256" key="11">
    <source>
        <dbReference type="RuleBase" id="RU003682"/>
    </source>
</evidence>
<comment type="catalytic activity">
    <reaction evidence="10">
        <text>L-arginine + 2-oxoglutarate + O2 = guanidine + L-glutamate 5-semialdehyde + succinate + CO2</text>
        <dbReference type="Rhea" id="RHEA:31535"/>
        <dbReference type="ChEBI" id="CHEBI:15379"/>
        <dbReference type="ChEBI" id="CHEBI:16526"/>
        <dbReference type="ChEBI" id="CHEBI:16810"/>
        <dbReference type="ChEBI" id="CHEBI:30031"/>
        <dbReference type="ChEBI" id="CHEBI:30087"/>
        <dbReference type="ChEBI" id="CHEBI:32682"/>
        <dbReference type="ChEBI" id="CHEBI:58066"/>
        <dbReference type="EC" id="1.14.20.7"/>
    </reaction>
</comment>
<feature type="domain" description="Fe2OG dioxygenase" evidence="12">
    <location>
        <begin position="198"/>
        <end position="300"/>
    </location>
</feature>
<keyword evidence="14" id="KW-1185">Reference proteome</keyword>
<evidence type="ECO:0000256" key="6">
    <source>
        <dbReference type="ARBA" id="ARBA00022666"/>
    </source>
</evidence>
<dbReference type="InterPro" id="IPR026992">
    <property type="entry name" value="DIOX_N"/>
</dbReference>
<dbReference type="GO" id="GO:0009693">
    <property type="term" value="P:ethylene biosynthetic process"/>
    <property type="evidence" value="ECO:0007669"/>
    <property type="project" value="UniProtKB-KW"/>
</dbReference>
<evidence type="ECO:0000256" key="8">
    <source>
        <dbReference type="ARBA" id="ARBA00031282"/>
    </source>
</evidence>
<protein>
    <recommendedName>
        <fullName evidence="5">2-oxoglutarate-dependent ethylene/succinate-forming enzyme</fullName>
        <ecNumber evidence="4">1.13.12.19</ecNumber>
        <ecNumber evidence="3">1.14.20.7</ecNumber>
    </recommendedName>
    <alternativeName>
        <fullName evidence="7">2-oxoglutarate dioxygenase (ethylene-forming)</fullName>
    </alternativeName>
    <alternativeName>
        <fullName evidence="8">2-oxoglutarate/L-arginine monooxygenase/decarboxylase (succinate-forming)</fullName>
    </alternativeName>
</protein>
<comment type="cofactor">
    <cofactor evidence="1">
        <name>Fe(2+)</name>
        <dbReference type="ChEBI" id="CHEBI:29033"/>
    </cofactor>
</comment>
<evidence type="ECO:0000256" key="4">
    <source>
        <dbReference type="ARBA" id="ARBA00012531"/>
    </source>
</evidence>
<keyword evidence="6" id="KW-0266">Ethylene biosynthesis</keyword>
<dbReference type="InterPro" id="IPR027443">
    <property type="entry name" value="IPNS-like_sf"/>
</dbReference>
<evidence type="ECO:0000313" key="13">
    <source>
        <dbReference type="EMBL" id="OWU78050.1"/>
    </source>
</evidence>
<reference evidence="13 14" key="1">
    <citation type="submission" date="2013-04" db="EMBL/GenBank/DDBJ databases">
        <title>Oceanicola sp. 22II1-22F33 Genome Sequencing.</title>
        <authorList>
            <person name="Lai Q."/>
            <person name="Li G."/>
            <person name="Shao Z."/>
        </authorList>
    </citation>
    <scope>NUCLEOTIDE SEQUENCE [LARGE SCALE GENOMIC DNA]</scope>
    <source>
        <strain evidence="13 14">22II1-22F33</strain>
    </source>
</reference>
<keyword evidence="11" id="KW-0408">Iron</keyword>
<dbReference type="GO" id="GO:0046872">
    <property type="term" value="F:metal ion binding"/>
    <property type="evidence" value="ECO:0007669"/>
    <property type="project" value="UniProtKB-KW"/>
</dbReference>
<evidence type="ECO:0000256" key="9">
    <source>
        <dbReference type="ARBA" id="ARBA00047725"/>
    </source>
</evidence>
<dbReference type="EC" id="1.14.20.7" evidence="3"/>
<dbReference type="SUPFAM" id="SSF51197">
    <property type="entry name" value="Clavaminate synthase-like"/>
    <property type="match status" value="1"/>
</dbReference>
<sequence length="347" mass="38351">MSVTTIQTGNGPRAFFSSGTEAKVPPFEEIPMIDFAPMDSADAAERAKVGEAVRKACTEVGFFYAKGHGMPQEIIDATFGAAHRFFDLPLEAKQAISVEKSDAMRGYTPLLGENTDPDNNGDLHEGFDLALDLPEDDADVQAGVYGYAPNQWPELEDFRGPLTTYHAAAQEVGKKIFRAFALALELPEDFFLGKITKPMAHMRVLHYPDQNAAEGEKQIGIGAHSDYECFTILCTDEKPALQVLNQAGDWIQAPPVPGAFIVNVGDLMARWTNDYFQSTVHRAINQTGKERYSIPFFFGVNSQEVIEVLPTCQTPENPPKYQPITCGDYVRSRFDATYAHRIGETVE</sequence>
<dbReference type="AlphaFoldDB" id="A0A225NV81"/>
<dbReference type="Gene3D" id="2.60.120.330">
    <property type="entry name" value="B-lactam Antibiotic, Isopenicillin N Synthase, Chain"/>
    <property type="match status" value="1"/>
</dbReference>
<dbReference type="Pfam" id="PF14226">
    <property type="entry name" value="DIOX_N"/>
    <property type="match status" value="1"/>
</dbReference>
<dbReference type="InterPro" id="IPR005123">
    <property type="entry name" value="Oxoglu/Fe-dep_dioxygenase_dom"/>
</dbReference>
<evidence type="ECO:0000256" key="3">
    <source>
        <dbReference type="ARBA" id="ARBA00012293"/>
    </source>
</evidence>
<evidence type="ECO:0000259" key="12">
    <source>
        <dbReference type="PROSITE" id="PS51471"/>
    </source>
</evidence>
<keyword evidence="11" id="KW-0560">Oxidoreductase</keyword>
<dbReference type="InterPro" id="IPR044861">
    <property type="entry name" value="IPNS-like_FE2OG_OXY"/>
</dbReference>
<organism evidence="13 14">
    <name type="scientific">Marinibacterium profundimaris</name>
    <dbReference type="NCBI Taxonomy" id="1679460"/>
    <lineage>
        <taxon>Bacteria</taxon>
        <taxon>Pseudomonadati</taxon>
        <taxon>Pseudomonadota</taxon>
        <taxon>Alphaproteobacteria</taxon>
        <taxon>Rhodobacterales</taxon>
        <taxon>Paracoccaceae</taxon>
        <taxon>Marinibacterium</taxon>
    </lineage>
</organism>
<dbReference type="RefSeq" id="WP_088648710.1">
    <property type="nucleotide sequence ID" value="NZ_AQQR01000001.1"/>
</dbReference>
<dbReference type="InterPro" id="IPR050231">
    <property type="entry name" value="Iron_ascorbate_oxido_reductase"/>
</dbReference>
<dbReference type="PANTHER" id="PTHR47990">
    <property type="entry name" value="2-OXOGLUTARATE (2OG) AND FE(II)-DEPENDENT OXYGENASE SUPERFAMILY PROTEIN-RELATED"/>
    <property type="match status" value="1"/>
</dbReference>
<evidence type="ECO:0000256" key="5">
    <source>
        <dbReference type="ARBA" id="ARBA00019045"/>
    </source>
</evidence>
<dbReference type="EMBL" id="AQQR01000001">
    <property type="protein sequence ID" value="OWU78050.1"/>
    <property type="molecule type" value="Genomic_DNA"/>
</dbReference>
<dbReference type="Proteomes" id="UP000215377">
    <property type="component" value="Unassembled WGS sequence"/>
</dbReference>
<dbReference type="OrthoDB" id="21825at2"/>
<dbReference type="PROSITE" id="PS51471">
    <property type="entry name" value="FE2OG_OXY"/>
    <property type="match status" value="1"/>
</dbReference>
<comment type="catalytic activity">
    <reaction evidence="9">
        <text>2-oxoglutarate + O2 + 2 H(+) = ethene + 3 CO2 + H2O</text>
        <dbReference type="Rhea" id="RHEA:31523"/>
        <dbReference type="ChEBI" id="CHEBI:15377"/>
        <dbReference type="ChEBI" id="CHEBI:15378"/>
        <dbReference type="ChEBI" id="CHEBI:15379"/>
        <dbReference type="ChEBI" id="CHEBI:16526"/>
        <dbReference type="ChEBI" id="CHEBI:16810"/>
        <dbReference type="ChEBI" id="CHEBI:18153"/>
        <dbReference type="EC" id="1.13.12.19"/>
    </reaction>
</comment>
<evidence type="ECO:0000313" key="14">
    <source>
        <dbReference type="Proteomes" id="UP000215377"/>
    </source>
</evidence>